<accession>A0A2U1J244</accession>
<comment type="caution">
    <text evidence="2">The sequence shown here is derived from an EMBL/GenBank/DDBJ whole genome shotgun (WGS) entry which is preliminary data.</text>
</comment>
<feature type="region of interest" description="Disordered" evidence="1">
    <location>
        <begin position="214"/>
        <end position="278"/>
    </location>
</feature>
<proteinExistence type="predicted"/>
<dbReference type="EMBL" id="MBFU01000477">
    <property type="protein sequence ID" value="PVZ99097.1"/>
    <property type="molecule type" value="Genomic_DNA"/>
</dbReference>
<evidence type="ECO:0000256" key="1">
    <source>
        <dbReference type="SAM" id="MobiDB-lite"/>
    </source>
</evidence>
<keyword evidence="3" id="KW-1185">Reference proteome</keyword>
<feature type="compositionally biased region" description="Basic and acidic residues" evidence="1">
    <location>
        <begin position="93"/>
        <end position="108"/>
    </location>
</feature>
<sequence>MTLTKSKTLTDLEKEKGDSVPLATKKAETTTLSTELKYVSTVKYLSKHPLTLETEPEDDIYSSRIRWEIESYYLRNKKKVPKWVKHPPPDPGFEEREKQKVNKNEEKSKGKKPTHQNNSGNKLHVMKKEPKEEYKKSGSVLSELKKVKRRSFNILQKANPPEMQKVDNEPIVILYNDAKPQENKKKRRNSKIRTKKSNIYLEIKKHFDEIELEEPPWLEVPPPDPLFEDEIQSEDITNQSDIDTFSFAPRPRISSLDIVPGGTNKSPQTSPNPEYKTDTGPIIIIEEDKEPSRVIIPSPAYKSEPTEIPKPSPKLFNLFRH</sequence>
<feature type="region of interest" description="Disordered" evidence="1">
    <location>
        <begin position="297"/>
        <end position="321"/>
    </location>
</feature>
<dbReference type="AlphaFoldDB" id="A0A2U1J244"/>
<dbReference type="Proteomes" id="UP000245591">
    <property type="component" value="Unassembled WGS sequence"/>
</dbReference>
<reference evidence="2 3" key="1">
    <citation type="journal article" date="2018" name="MBio">
        <title>Comparative Genomics Reveals the Core Gene Toolbox for the Fungus-Insect Symbiosis.</title>
        <authorList>
            <person name="Wang Y."/>
            <person name="Stata M."/>
            <person name="Wang W."/>
            <person name="Stajich J.E."/>
            <person name="White M.M."/>
            <person name="Moncalvo J.M."/>
        </authorList>
    </citation>
    <scope>NUCLEOTIDE SEQUENCE [LARGE SCALE GENOMIC DNA]</scope>
    <source>
        <strain evidence="2 3">AUS-126-30</strain>
    </source>
</reference>
<gene>
    <name evidence="2" type="ORF">BB558_004890</name>
</gene>
<feature type="region of interest" description="Disordered" evidence="1">
    <location>
        <begin position="81"/>
        <end position="138"/>
    </location>
</feature>
<feature type="compositionally biased region" description="Polar residues" evidence="1">
    <location>
        <begin position="263"/>
        <end position="272"/>
    </location>
</feature>
<feature type="region of interest" description="Disordered" evidence="1">
    <location>
        <begin position="1"/>
        <end position="21"/>
    </location>
</feature>
<feature type="compositionally biased region" description="Basic and acidic residues" evidence="1">
    <location>
        <begin position="8"/>
        <end position="18"/>
    </location>
</feature>
<evidence type="ECO:0000313" key="3">
    <source>
        <dbReference type="Proteomes" id="UP000245591"/>
    </source>
</evidence>
<feature type="compositionally biased region" description="Basic and acidic residues" evidence="1">
    <location>
        <begin position="126"/>
        <end position="136"/>
    </location>
</feature>
<name>A0A2U1J244_SMIAN</name>
<evidence type="ECO:0000313" key="2">
    <source>
        <dbReference type="EMBL" id="PVZ99097.1"/>
    </source>
</evidence>
<organism evidence="2 3">
    <name type="scientific">Smittium angustum</name>
    <dbReference type="NCBI Taxonomy" id="133377"/>
    <lineage>
        <taxon>Eukaryota</taxon>
        <taxon>Fungi</taxon>
        <taxon>Fungi incertae sedis</taxon>
        <taxon>Zoopagomycota</taxon>
        <taxon>Kickxellomycotina</taxon>
        <taxon>Harpellomycetes</taxon>
        <taxon>Harpellales</taxon>
        <taxon>Legeriomycetaceae</taxon>
        <taxon>Smittium</taxon>
    </lineage>
</organism>
<feature type="compositionally biased region" description="Polar residues" evidence="1">
    <location>
        <begin position="234"/>
        <end position="243"/>
    </location>
</feature>
<protein>
    <submittedName>
        <fullName evidence="2">Uncharacterized protein</fullName>
    </submittedName>
</protein>